<evidence type="ECO:0000256" key="5">
    <source>
        <dbReference type="SAM" id="MobiDB-lite"/>
    </source>
</evidence>
<dbReference type="Pfam" id="PF00082">
    <property type="entry name" value="Peptidase_S8"/>
    <property type="match status" value="1"/>
</dbReference>
<name>A0A387G860_9HYPH</name>
<dbReference type="KEGG" id="rjg:CCGE525_35085"/>
<dbReference type="RefSeq" id="WP_120708939.1">
    <property type="nucleotide sequence ID" value="NZ_CP032696.1"/>
</dbReference>
<dbReference type="GO" id="GO:0006508">
    <property type="term" value="P:proteolysis"/>
    <property type="evidence" value="ECO:0007669"/>
    <property type="project" value="UniProtKB-KW"/>
</dbReference>
<feature type="domain" description="Peptidase S8/S53" evidence="6">
    <location>
        <begin position="354"/>
        <end position="635"/>
    </location>
</feature>
<dbReference type="EMBL" id="CP032696">
    <property type="protein sequence ID" value="AYG64042.1"/>
    <property type="molecule type" value="Genomic_DNA"/>
</dbReference>
<evidence type="ECO:0000256" key="3">
    <source>
        <dbReference type="ARBA" id="ARBA00022801"/>
    </source>
</evidence>
<evidence type="ECO:0000259" key="6">
    <source>
        <dbReference type="Pfam" id="PF00082"/>
    </source>
</evidence>
<dbReference type="InterPro" id="IPR050131">
    <property type="entry name" value="Peptidase_S8_subtilisin-like"/>
</dbReference>
<dbReference type="Gene3D" id="3.40.50.200">
    <property type="entry name" value="Peptidase S8/S53 domain"/>
    <property type="match status" value="1"/>
</dbReference>
<dbReference type="InterPro" id="IPR034074">
    <property type="entry name" value="Y4bN_pept_dom"/>
</dbReference>
<dbReference type="SUPFAM" id="SSF52743">
    <property type="entry name" value="Subtilisin-like"/>
    <property type="match status" value="1"/>
</dbReference>
<dbReference type="PANTHER" id="PTHR43806:SF11">
    <property type="entry name" value="CEREVISIN-RELATED"/>
    <property type="match status" value="1"/>
</dbReference>
<accession>A0A387G860</accession>
<dbReference type="OrthoDB" id="9768989at2"/>
<dbReference type="InterPro" id="IPR000209">
    <property type="entry name" value="Peptidase_S8/S53_dom"/>
</dbReference>
<keyword evidence="8" id="KW-1185">Reference proteome</keyword>
<proteinExistence type="inferred from homology"/>
<keyword evidence="2" id="KW-0645">Protease</keyword>
<evidence type="ECO:0000313" key="8">
    <source>
        <dbReference type="Proteomes" id="UP000282195"/>
    </source>
</evidence>
<geneLocation type="plasmid" evidence="8">
    <name>prccge525b</name>
</geneLocation>
<protein>
    <recommendedName>
        <fullName evidence="6">Peptidase S8/S53 domain-containing protein</fullName>
    </recommendedName>
</protein>
<sequence>MASPIQIVLNPENYEEARDAGGGGGHKDFFAHRDAEFAKHKAALMNQIDTISGVLSAQAQGDVGFVKVILRREAWAKSHRPVASLFRNDRTPVVGGGDLGVMIVAARPGALQQVSSEIDKAESHTEMRFNENKQKDEPHPTARKSETGAIDRIELYGPSDRRSFSVEEAVAWLSKPATGGSYQVELFEALPPRSEWDRLDAGQRRLVESFIAGFSQLNGGVTVERLPNHRNRHPLLSVRLDQSSDQPVLQLTGSTVSERRRELAPFSADTGRHARLLGFLDSHPLVRRIELPGIVVRASQSVNPIARTRPTDLALPVRDSRRTHPRMGIIDGGISDALSEWVIDRWDILADEDVDLAHGTFIGGLAAVGGALNGVEICSEPDGAELVDVAVFPNERKAGAFASYYPEGLPQFFDEMETAVSDARARHGVRVFNMSLNILQPAAPDRYSPHAARLDHIAESNNAIMFISAGNIQPQDLRAEWPADATAALANLATARNDSLLTPAESARNVAVAALNPPGHSGCVAFAPTRFSRRGPGLRAGVKPDLAHIGGAGSLHPELGHGLFSILPDGTVVDGCGTSYAAPLAAKTAAVLDHAIEGEVSRETLIALMVHHAEMPVPLQPKELAPIARHMVGFGLPPSADRILETGDHSITLVFASRIQRDQQINFRFPWPASLVGPGGKCRGRAKITLVSTPPLDARFGSEFVRVNINATLQQEKPKGGWKGQLEPLYLPSKREAQVIEAERIEYDLKWSPVKVLAKTFPKGVGASSNWRLFVDYLTRAGEVMPEEGVPFTAIVTISDPDAEQPVFNDMRQSLQALGTQIADIRTAARITPRV</sequence>
<keyword evidence="7" id="KW-0614">Plasmid</keyword>
<dbReference type="InterPro" id="IPR036852">
    <property type="entry name" value="Peptidase_S8/S53_dom_sf"/>
</dbReference>
<evidence type="ECO:0000256" key="1">
    <source>
        <dbReference type="ARBA" id="ARBA00011073"/>
    </source>
</evidence>
<reference evidence="7 8" key="1">
    <citation type="submission" date="2018-10" db="EMBL/GenBank/DDBJ databases">
        <title>Rhizobium etli, R. leguminosarum and a new Rhizobium genospecies from Phaseolus dumosus.</title>
        <authorList>
            <person name="Ramirez-Puebla S.T."/>
            <person name="Rogel-Hernandez M.A."/>
            <person name="Guerrero G."/>
            <person name="Ormeno-Orrillo E."/>
            <person name="Martinez-Romero J.C."/>
            <person name="Negrete-Yankelevich S."/>
            <person name="Martinez-Romero E."/>
        </authorList>
    </citation>
    <scope>NUCLEOTIDE SEQUENCE [LARGE SCALE GENOMIC DNA]</scope>
    <source>
        <strain evidence="7 8">CCGE525</strain>
        <plasmid evidence="8">prccge525b</plasmid>
    </source>
</reference>
<dbReference type="AlphaFoldDB" id="A0A387G860"/>
<comment type="similarity">
    <text evidence="1">Belongs to the peptidase S8 family.</text>
</comment>
<organism evidence="7 8">
    <name type="scientific">Rhizobium jaguaris</name>
    <dbReference type="NCBI Taxonomy" id="1312183"/>
    <lineage>
        <taxon>Bacteria</taxon>
        <taxon>Pseudomonadati</taxon>
        <taxon>Pseudomonadota</taxon>
        <taxon>Alphaproteobacteria</taxon>
        <taxon>Hyphomicrobiales</taxon>
        <taxon>Rhizobiaceae</taxon>
        <taxon>Rhizobium/Agrobacterium group</taxon>
        <taxon>Rhizobium</taxon>
    </lineage>
</organism>
<gene>
    <name evidence="7" type="ORF">CCGE525_35085</name>
</gene>
<dbReference type="GO" id="GO:0004252">
    <property type="term" value="F:serine-type endopeptidase activity"/>
    <property type="evidence" value="ECO:0007669"/>
    <property type="project" value="InterPro"/>
</dbReference>
<keyword evidence="4" id="KW-0720">Serine protease</keyword>
<evidence type="ECO:0000256" key="2">
    <source>
        <dbReference type="ARBA" id="ARBA00022670"/>
    </source>
</evidence>
<keyword evidence="3" id="KW-0378">Hydrolase</keyword>
<dbReference type="PANTHER" id="PTHR43806">
    <property type="entry name" value="PEPTIDASE S8"/>
    <property type="match status" value="1"/>
</dbReference>
<dbReference type="CDD" id="cd04847">
    <property type="entry name" value="Peptidases_S8_Subtilisin_like_2"/>
    <property type="match status" value="1"/>
</dbReference>
<evidence type="ECO:0000256" key="4">
    <source>
        <dbReference type="ARBA" id="ARBA00022825"/>
    </source>
</evidence>
<evidence type="ECO:0000313" key="7">
    <source>
        <dbReference type="EMBL" id="AYG64042.1"/>
    </source>
</evidence>
<feature type="region of interest" description="Disordered" evidence="5">
    <location>
        <begin position="122"/>
        <end position="145"/>
    </location>
</feature>
<dbReference type="Proteomes" id="UP000282195">
    <property type="component" value="Plasmid pRCCGE525b"/>
</dbReference>